<dbReference type="Pfam" id="PF00487">
    <property type="entry name" value="FA_desaturase"/>
    <property type="match status" value="1"/>
</dbReference>
<comment type="caution">
    <text evidence="12">The sequence shown here is derived from an EMBL/GenBank/DDBJ whole genome shotgun (WGS) entry which is preliminary data.</text>
</comment>
<comment type="subcellular location">
    <subcellularLocation>
        <location evidence="1">Membrane</location>
        <topology evidence="1">Multi-pass membrane protein</topology>
    </subcellularLocation>
</comment>
<dbReference type="InterPro" id="IPR011388">
    <property type="entry name" value="DES1/DES2"/>
</dbReference>
<keyword evidence="6" id="KW-0560">Oxidoreductase</keyword>
<feature type="transmembrane region" description="Helical" evidence="10">
    <location>
        <begin position="109"/>
        <end position="128"/>
    </location>
</feature>
<evidence type="ECO:0000256" key="3">
    <source>
        <dbReference type="ARBA" id="ARBA00012021"/>
    </source>
</evidence>
<accession>A0AAW0YX90</accession>
<feature type="transmembrane region" description="Helical" evidence="10">
    <location>
        <begin position="251"/>
        <end position="270"/>
    </location>
</feature>
<evidence type="ECO:0000256" key="4">
    <source>
        <dbReference type="ARBA" id="ARBA00022692"/>
    </source>
</evidence>
<dbReference type="EMBL" id="JBCAWK010000008">
    <property type="protein sequence ID" value="KAK8850473.1"/>
    <property type="molecule type" value="Genomic_DNA"/>
</dbReference>
<dbReference type="InterPro" id="IPR013866">
    <property type="entry name" value="Sphingolipid_d4-desaturase_N"/>
</dbReference>
<evidence type="ECO:0000256" key="1">
    <source>
        <dbReference type="ARBA" id="ARBA00004141"/>
    </source>
</evidence>
<dbReference type="GO" id="GO:0042284">
    <property type="term" value="F:sphingolipid delta-4 desaturase activity"/>
    <property type="evidence" value="ECO:0007669"/>
    <property type="project" value="UniProtKB-EC"/>
</dbReference>
<organism evidence="12 13">
    <name type="scientific">Kwoniella newhampshirensis</name>
    <dbReference type="NCBI Taxonomy" id="1651941"/>
    <lineage>
        <taxon>Eukaryota</taxon>
        <taxon>Fungi</taxon>
        <taxon>Dikarya</taxon>
        <taxon>Basidiomycota</taxon>
        <taxon>Agaricomycotina</taxon>
        <taxon>Tremellomycetes</taxon>
        <taxon>Tremellales</taxon>
        <taxon>Cryptococcaceae</taxon>
        <taxon>Kwoniella</taxon>
    </lineage>
</organism>
<protein>
    <recommendedName>
        <fullName evidence="3">sphingolipid 4-desaturase</fullName>
        <ecNumber evidence="3">1.14.19.17</ecNumber>
    </recommendedName>
</protein>
<feature type="compositionally biased region" description="Low complexity" evidence="9">
    <location>
        <begin position="27"/>
        <end position="44"/>
    </location>
</feature>
<evidence type="ECO:0000256" key="7">
    <source>
        <dbReference type="ARBA" id="ARBA00023098"/>
    </source>
</evidence>
<reference evidence="12 13" key="1">
    <citation type="journal article" date="2024" name="bioRxiv">
        <title>Comparative genomics of Cryptococcus and Kwoniella reveals pathogenesis evolution and contrasting karyotype dynamics via intercentromeric recombination or chromosome fusion.</title>
        <authorList>
            <person name="Coelho M.A."/>
            <person name="David-Palma M."/>
            <person name="Shea T."/>
            <person name="Bowers K."/>
            <person name="McGinley-Smith S."/>
            <person name="Mohammad A.W."/>
            <person name="Gnirke A."/>
            <person name="Yurkov A.M."/>
            <person name="Nowrousian M."/>
            <person name="Sun S."/>
            <person name="Cuomo C.A."/>
            <person name="Heitman J."/>
        </authorList>
    </citation>
    <scope>NUCLEOTIDE SEQUENCE [LARGE SCALE GENOMIC DNA]</scope>
    <source>
        <strain evidence="12 13">CBS 13917</strain>
    </source>
</reference>
<dbReference type="CDD" id="cd03508">
    <property type="entry name" value="Delta4-sphingolipid-FADS-like"/>
    <property type="match status" value="1"/>
</dbReference>
<feature type="region of interest" description="Disordered" evidence="9">
    <location>
        <begin position="421"/>
        <end position="453"/>
    </location>
</feature>
<feature type="transmembrane region" description="Helical" evidence="10">
    <location>
        <begin position="218"/>
        <end position="239"/>
    </location>
</feature>
<comment type="similarity">
    <text evidence="2">Belongs to the fatty acid desaturase type 1 family. DEGS subfamily.</text>
</comment>
<dbReference type="GO" id="GO:0046513">
    <property type="term" value="P:ceramide biosynthetic process"/>
    <property type="evidence" value="ECO:0007669"/>
    <property type="project" value="TreeGrafter"/>
</dbReference>
<dbReference type="RefSeq" id="XP_066801904.1">
    <property type="nucleotide sequence ID" value="XM_066947490.1"/>
</dbReference>
<keyword evidence="4 10" id="KW-0812">Transmembrane</keyword>
<feature type="region of interest" description="Disordered" evidence="9">
    <location>
        <begin position="15"/>
        <end position="63"/>
    </location>
</feature>
<dbReference type="KEGG" id="kne:92181649"/>
<feature type="domain" description="Sphingolipid delta4-desaturase N-terminal" evidence="11">
    <location>
        <begin position="72"/>
        <end position="110"/>
    </location>
</feature>
<dbReference type="InterPro" id="IPR005804">
    <property type="entry name" value="FA_desaturase_dom"/>
</dbReference>
<sequence>MSSPVILPLPTVINGYTTKPVSRRSNTRSSTTTFSSTSSPTLSSCDPSDQELSGDEKTDVGSMTVKDEVEGDPCPDFLWMTTEEPHRSRRIAILKAHPEVRKLMGPTSATFPLVIAVLSLQITLALALRTHHPLSVPFILTAYIIGGTCNQNIFLAIHEITHNLAFKSIKANKILAIVANFSIGVPYAMAFKGYHIEHHKFLGEDGIDTDLPSRVEALVLNNVAGKTFFATFQLLFYAIRPGFIRAQTFTKWHAINLLAVISFDLTLIHFFGVRPWIYLVMSSFFAGSLHPCAAHFIAEHYLMEGPLPILQDREADEKNEDVLMKSLAQETTSYYGPLNILCYNVGYHNEHHDFPSVPWTKLPQLRSIAREFYDPLPSHASWPYVTWKFITDPSVGMWSRAKRTSKGEKIHENTWVARKGDSISVMDESTVEDEEEEEERGYASDRDDKVKRN</sequence>
<proteinExistence type="inferred from homology"/>
<evidence type="ECO:0000256" key="9">
    <source>
        <dbReference type="SAM" id="MobiDB-lite"/>
    </source>
</evidence>
<name>A0AAW0YX90_9TREE</name>
<evidence type="ECO:0000256" key="2">
    <source>
        <dbReference type="ARBA" id="ARBA00006146"/>
    </source>
</evidence>
<gene>
    <name evidence="12" type="ORF">IAR55_004391</name>
</gene>
<evidence type="ECO:0000259" key="11">
    <source>
        <dbReference type="SMART" id="SM01269"/>
    </source>
</evidence>
<keyword evidence="7" id="KW-0443">Lipid metabolism</keyword>
<dbReference type="GeneID" id="92181649"/>
<evidence type="ECO:0000256" key="5">
    <source>
        <dbReference type="ARBA" id="ARBA00022989"/>
    </source>
</evidence>
<feature type="transmembrane region" description="Helical" evidence="10">
    <location>
        <begin position="134"/>
        <end position="153"/>
    </location>
</feature>
<evidence type="ECO:0000256" key="10">
    <source>
        <dbReference type="SAM" id="Phobius"/>
    </source>
</evidence>
<dbReference type="PANTHER" id="PTHR12879:SF8">
    <property type="entry name" value="SPHINGOLIPID DELTA(4)-DESATURASE DES1"/>
    <property type="match status" value="1"/>
</dbReference>
<evidence type="ECO:0000313" key="12">
    <source>
        <dbReference type="EMBL" id="KAK8850473.1"/>
    </source>
</evidence>
<keyword evidence="5 10" id="KW-1133">Transmembrane helix</keyword>
<dbReference type="PANTHER" id="PTHR12879">
    <property type="entry name" value="SPHINGOLIPID DELTA 4 DESATURASE/C-4 HYDROXYLASE PROTEIN DES2"/>
    <property type="match status" value="1"/>
</dbReference>
<feature type="compositionally biased region" description="Acidic residues" evidence="9">
    <location>
        <begin position="429"/>
        <end position="439"/>
    </location>
</feature>
<feature type="transmembrane region" description="Helical" evidence="10">
    <location>
        <begin position="174"/>
        <end position="194"/>
    </location>
</feature>
<dbReference type="SMART" id="SM01269">
    <property type="entry name" value="Lipid_DES"/>
    <property type="match status" value="1"/>
</dbReference>
<dbReference type="GO" id="GO:0016020">
    <property type="term" value="C:membrane"/>
    <property type="evidence" value="ECO:0007669"/>
    <property type="project" value="UniProtKB-SubCell"/>
</dbReference>
<dbReference type="EC" id="1.14.19.17" evidence="3"/>
<feature type="compositionally biased region" description="Basic and acidic residues" evidence="9">
    <location>
        <begin position="440"/>
        <end position="453"/>
    </location>
</feature>
<keyword evidence="13" id="KW-1185">Reference proteome</keyword>
<dbReference type="Proteomes" id="UP001388673">
    <property type="component" value="Unassembled WGS sequence"/>
</dbReference>
<dbReference type="Pfam" id="PF08557">
    <property type="entry name" value="Lipid_DES"/>
    <property type="match status" value="1"/>
</dbReference>
<evidence type="ECO:0000256" key="8">
    <source>
        <dbReference type="ARBA" id="ARBA00023136"/>
    </source>
</evidence>
<evidence type="ECO:0000256" key="6">
    <source>
        <dbReference type="ARBA" id="ARBA00023002"/>
    </source>
</evidence>
<evidence type="ECO:0000313" key="13">
    <source>
        <dbReference type="Proteomes" id="UP001388673"/>
    </source>
</evidence>
<dbReference type="AlphaFoldDB" id="A0AAW0YX90"/>
<keyword evidence="8 10" id="KW-0472">Membrane</keyword>